<dbReference type="AlphaFoldDB" id="A0AAW3C9X9"/>
<keyword evidence="7 17" id="KW-0479">Metal-binding</keyword>
<dbReference type="GO" id="GO:0005737">
    <property type="term" value="C:cytoplasm"/>
    <property type="evidence" value="ECO:0007669"/>
    <property type="project" value="TreeGrafter"/>
</dbReference>
<comment type="catalytic activity">
    <reaction evidence="1 17">
        <text>Preference for hydrophobic residues at P1 and P1' and basic residues at P2' and P3'. A model nonapeptide is cleaved at -Ala-Tyr-|-Leu-Lys-Lys-.</text>
        <dbReference type="EC" id="3.4.24.36"/>
    </reaction>
</comment>
<keyword evidence="12 17" id="KW-0482">Metalloprotease</keyword>
<evidence type="ECO:0000256" key="4">
    <source>
        <dbReference type="ARBA" id="ARBA00005860"/>
    </source>
</evidence>
<evidence type="ECO:0000256" key="10">
    <source>
        <dbReference type="ARBA" id="ARBA00022833"/>
    </source>
</evidence>
<comment type="cofactor">
    <cofactor evidence="17">
        <name>Zn(2+)</name>
        <dbReference type="ChEBI" id="CHEBI:29105"/>
    </cofactor>
    <text evidence="17">Binds 1 zinc ion per subunit.</text>
</comment>
<evidence type="ECO:0000256" key="12">
    <source>
        <dbReference type="ARBA" id="ARBA00023049"/>
    </source>
</evidence>
<keyword evidence="16" id="KW-0325">Glycoprotein</keyword>
<comment type="subcellular location">
    <subcellularLocation>
        <location evidence="3">Membrane</location>
    </subcellularLocation>
</comment>
<comment type="function">
    <text evidence="2">Has an integral role during the infection of macrophages in the mammalian host.</text>
</comment>
<evidence type="ECO:0000256" key="3">
    <source>
        <dbReference type="ARBA" id="ARBA00004370"/>
    </source>
</evidence>
<dbReference type="EMBL" id="JBAMZN010000001">
    <property type="protein sequence ID" value="KAL0531105.1"/>
    <property type="molecule type" value="Genomic_DNA"/>
</dbReference>
<dbReference type="GO" id="GO:0004222">
    <property type="term" value="F:metalloendopeptidase activity"/>
    <property type="evidence" value="ECO:0007669"/>
    <property type="project" value="UniProtKB-UniRule"/>
</dbReference>
<keyword evidence="13" id="KW-0472">Membrane</keyword>
<evidence type="ECO:0000256" key="17">
    <source>
        <dbReference type="RuleBase" id="RU366077"/>
    </source>
</evidence>
<proteinExistence type="inferred from homology"/>
<keyword evidence="10 17" id="KW-0862">Zinc</keyword>
<evidence type="ECO:0000256" key="6">
    <source>
        <dbReference type="ARBA" id="ARBA00022670"/>
    </source>
</evidence>
<dbReference type="Proteomes" id="UP001501274">
    <property type="component" value="Unassembled WGS sequence"/>
</dbReference>
<dbReference type="GO" id="GO:0016020">
    <property type="term" value="C:membrane"/>
    <property type="evidence" value="ECO:0007669"/>
    <property type="project" value="UniProtKB-SubCell"/>
</dbReference>
<keyword evidence="11" id="KW-0130">Cell adhesion</keyword>
<evidence type="ECO:0000256" key="1">
    <source>
        <dbReference type="ARBA" id="ARBA00001249"/>
    </source>
</evidence>
<name>A0AAW3C9X9_9TRYP</name>
<dbReference type="GO" id="GO:0046872">
    <property type="term" value="F:metal ion binding"/>
    <property type="evidence" value="ECO:0007669"/>
    <property type="project" value="UniProtKB-KW"/>
</dbReference>
<dbReference type="GO" id="GO:0006508">
    <property type="term" value="P:proteolysis"/>
    <property type="evidence" value="ECO:0007669"/>
    <property type="project" value="UniProtKB-KW"/>
</dbReference>
<keyword evidence="6 17" id="KW-0645">Protease</keyword>
<organism evidence="18 19">
    <name type="scientific">Leishmania naiffi</name>
    <dbReference type="NCBI Taxonomy" id="5678"/>
    <lineage>
        <taxon>Eukaryota</taxon>
        <taxon>Discoba</taxon>
        <taxon>Euglenozoa</taxon>
        <taxon>Kinetoplastea</taxon>
        <taxon>Metakinetoplastina</taxon>
        <taxon>Trypanosomatida</taxon>
        <taxon>Trypanosomatidae</taxon>
        <taxon>Leishmaniinae</taxon>
        <taxon>Leishmania</taxon>
        <taxon>Leishmania naiffi species complex</taxon>
    </lineage>
</organism>
<comment type="similarity">
    <text evidence="4 17">Belongs to the peptidase M8 family.</text>
</comment>
<evidence type="ECO:0000256" key="7">
    <source>
        <dbReference type="ARBA" id="ARBA00022723"/>
    </source>
</evidence>
<evidence type="ECO:0000256" key="8">
    <source>
        <dbReference type="ARBA" id="ARBA00022729"/>
    </source>
</evidence>
<comment type="caution">
    <text evidence="18">The sequence shown here is derived from an EMBL/GenBank/DDBJ whole genome shotgun (WGS) entry which is preliminary data.</text>
</comment>
<evidence type="ECO:0000256" key="15">
    <source>
        <dbReference type="ARBA" id="ARBA00023157"/>
    </source>
</evidence>
<evidence type="ECO:0000256" key="9">
    <source>
        <dbReference type="ARBA" id="ARBA00022801"/>
    </source>
</evidence>
<evidence type="ECO:0000313" key="18">
    <source>
        <dbReference type="EMBL" id="KAL0531105.1"/>
    </source>
</evidence>
<evidence type="ECO:0000256" key="2">
    <source>
        <dbReference type="ARBA" id="ARBA00003364"/>
    </source>
</evidence>
<dbReference type="EC" id="3.4.24.36" evidence="5 17"/>
<keyword evidence="19" id="KW-1185">Reference proteome</keyword>
<evidence type="ECO:0000256" key="11">
    <source>
        <dbReference type="ARBA" id="ARBA00022889"/>
    </source>
</evidence>
<reference evidence="18 19" key="1">
    <citation type="submission" date="2024-02" db="EMBL/GenBank/DDBJ databases">
        <title>FIRST GENOME SEQUENCES OF Leishmania (Viannia) shawi, Leishmania (Viannia) lindenbergi AND Leishmania (Viannia) utingensis.</title>
        <authorList>
            <person name="Resadore F."/>
            <person name="Custodio M.G.F."/>
            <person name="Boite M.C."/>
            <person name="Cupolillo E."/>
            <person name="Ferreira G.E.M."/>
        </authorList>
    </citation>
    <scope>NUCLEOTIDE SEQUENCE [LARGE SCALE GENOMIC DNA]</scope>
    <source>
        <strain evidence="18 19">MDAS/BR/1979/M5533</strain>
    </source>
</reference>
<evidence type="ECO:0000256" key="14">
    <source>
        <dbReference type="ARBA" id="ARBA00023145"/>
    </source>
</evidence>
<dbReference type="PANTHER" id="PTHR10942:SF0">
    <property type="entry name" value="LEISHMANOLYSIN-LIKE PEPTIDASE"/>
    <property type="match status" value="1"/>
</dbReference>
<accession>A0AAW3C9X9</accession>
<dbReference type="GO" id="GO:0007155">
    <property type="term" value="P:cell adhesion"/>
    <property type="evidence" value="ECO:0007669"/>
    <property type="project" value="UniProtKB-KW"/>
</dbReference>
<dbReference type="Gene3D" id="3.90.132.10">
    <property type="entry name" value="Leishmanolysin , domain 2"/>
    <property type="match status" value="1"/>
</dbReference>
<dbReference type="Pfam" id="PF01457">
    <property type="entry name" value="Peptidase_M8"/>
    <property type="match status" value="1"/>
</dbReference>
<dbReference type="PANTHER" id="PTHR10942">
    <property type="entry name" value="LEISHMANOLYSIN-LIKE PEPTIDASE"/>
    <property type="match status" value="1"/>
</dbReference>
<sequence length="104" mass="11872">MAVFEDLGFYKADFSMAEVMPWGRNASCDFLTEKCMEKNITQWPEMFCNTTKMVSQCPTDRLSLGTCLIISVGRAMAPYYQYFTNASRWALTVPGLLPGYRDLQ</sequence>
<keyword evidence="8" id="KW-0732">Signal</keyword>
<protein>
    <recommendedName>
        <fullName evidence="5 17">Leishmanolysin</fullName>
        <ecNumber evidence="5 17">3.4.24.36</ecNumber>
    </recommendedName>
</protein>
<keyword evidence="9 17" id="KW-0378">Hydrolase</keyword>
<keyword evidence="14" id="KW-0865">Zymogen</keyword>
<keyword evidence="15" id="KW-1015">Disulfide bond</keyword>
<evidence type="ECO:0000256" key="5">
    <source>
        <dbReference type="ARBA" id="ARBA00012397"/>
    </source>
</evidence>
<dbReference type="InterPro" id="IPR001577">
    <property type="entry name" value="Peptidase_M8"/>
</dbReference>
<gene>
    <name evidence="18" type="ORF">Q4I28_000023</name>
</gene>
<evidence type="ECO:0000256" key="16">
    <source>
        <dbReference type="ARBA" id="ARBA00023180"/>
    </source>
</evidence>
<evidence type="ECO:0000256" key="13">
    <source>
        <dbReference type="ARBA" id="ARBA00023136"/>
    </source>
</evidence>
<evidence type="ECO:0000313" key="19">
    <source>
        <dbReference type="Proteomes" id="UP001501274"/>
    </source>
</evidence>
<dbReference type="Gene3D" id="2.10.55.10">
    <property type="entry name" value="Leishmanolysin domain 3"/>
    <property type="match status" value="1"/>
</dbReference>
<dbReference type="SUPFAM" id="SSF55486">
    <property type="entry name" value="Metalloproteases ('zincins'), catalytic domain"/>
    <property type="match status" value="1"/>
</dbReference>